<dbReference type="PROSITE" id="PS00107">
    <property type="entry name" value="PROTEIN_KINASE_ATP"/>
    <property type="match status" value="1"/>
</dbReference>
<keyword evidence="7 17" id="KW-0812">Transmembrane</keyword>
<evidence type="ECO:0000256" key="5">
    <source>
        <dbReference type="ARBA" id="ARBA00022614"/>
    </source>
</evidence>
<keyword evidence="9" id="KW-0677">Repeat</keyword>
<gene>
    <name evidence="20" type="ORF">HID58_082146</name>
</gene>
<evidence type="ECO:0000256" key="7">
    <source>
        <dbReference type="ARBA" id="ARBA00022692"/>
    </source>
</evidence>
<dbReference type="InterPro" id="IPR000719">
    <property type="entry name" value="Prot_kinase_dom"/>
</dbReference>
<protein>
    <recommendedName>
        <fullName evidence="3">non-specific serine/threonine protein kinase</fullName>
        <ecNumber evidence="3">2.7.11.1</ecNumber>
    </recommendedName>
</protein>
<comment type="caution">
    <text evidence="20">The sequence shown here is derived from an EMBL/GenBank/DDBJ whole genome shotgun (WGS) entry which is preliminary data.</text>
</comment>
<dbReference type="InterPro" id="IPR001245">
    <property type="entry name" value="Ser-Thr/Tyr_kinase_cat_dom"/>
</dbReference>
<accession>A0ABQ7Y9P5</accession>
<evidence type="ECO:0000256" key="4">
    <source>
        <dbReference type="ARBA" id="ARBA00022527"/>
    </source>
</evidence>
<feature type="transmembrane region" description="Helical" evidence="17">
    <location>
        <begin position="773"/>
        <end position="798"/>
    </location>
</feature>
<sequence length="966" mass="108383">MSRRMTIVMSFALSNFFHVHQVWVRVASSCAFQMAPLPPVSLQQLELISRYGLLIWMGRELSCKSGILQDRSGSGLSQLRTTVEPWAFCLCMMSPMNHLSTAVPKAKGQALADEYGIKFFETSAKTNLNVEEVFFSIGKDIKQRLADTDARAEPQTIRINQSDQGAGTSQATQKSACCGILMNSKTCGSVFLVAFCCLLLQSADSRTDLSEVTALRVIKRSLIDPMRNLSNWEKGDPCNSNWTGITCFERSHDDGHFHVRELQLMRLNLSGELAPEVGQLSYLEILNVMWNNITGRIPLEIGKISSLKLLFISGMVLKKALVSLFMWSHKSASIDSFNLLLHYLDRLLNGNKLTGSLPPELGNLRNLNRLQVDENNITGSVPPAFGNMTSIKHLHLNNNTLTGEIPVELSKLNNLAHLILDNNNLTGSLPQELARLPSFTILQMDNNNFDGSEIPEAYGRFSRLVRLSLRNCGLQGSIPDLSSIKNLSFLDLSWNNLTGTIPESKLSDNMTTIELSYNNLTGSIPQSFSELYSLQLLSLENNSLSGSVPTAIWENKSFENNKLQVDLRNNNFSDTTGNLRTPDNVTLYYSFVFPCVKSLRGNPICKSTSIPIVKQLFEYICGEKKQTSTKSEHTPCNNASCPYEKVPVSLGLCFCAAPLLIDYRLKSRSFFFFTPYIEHQFMEYITTSLQLQTHQLAIDRVVDENKQRLRMNIKLIPKGKTIFNVSEVIRIRGRFTSWTFPRNDFFGPYELLDFPLEGPYADLLAGESGISTVGWVMIVAASIVAATVISVSATLLYVKKRHGNLHALTRKRVSRSISREIEGVKKFSFIELSDATNGFDSSAVIGRGSYGKVYKGILPNKTVVAIKRGEETSLQSEKEFLNEIDLLSRLHHRNLVSLVGYSSDIGEQMLVYEYMPNGNVRDWLSGNFYSSKSFLYTFKQCSKNRFRRSLDGKLDLNKTIFRLNLN</sequence>
<dbReference type="Pfam" id="PF00071">
    <property type="entry name" value="Ras"/>
    <property type="match status" value="1"/>
</dbReference>
<keyword evidence="11" id="KW-0418">Kinase</keyword>
<dbReference type="InterPro" id="IPR013210">
    <property type="entry name" value="LRR_N_plant-typ"/>
</dbReference>
<feature type="binding site" evidence="16">
    <location>
        <position position="867"/>
    </location>
    <ligand>
        <name>ATP</name>
        <dbReference type="ChEBI" id="CHEBI:30616"/>
    </ligand>
</feature>
<keyword evidence="6" id="KW-0808">Transferase</keyword>
<dbReference type="PROSITE" id="PS51419">
    <property type="entry name" value="RAB"/>
    <property type="match status" value="1"/>
</dbReference>
<dbReference type="SMART" id="SM00175">
    <property type="entry name" value="RAB"/>
    <property type="match status" value="1"/>
</dbReference>
<dbReference type="InterPro" id="IPR032675">
    <property type="entry name" value="LRR_dom_sf"/>
</dbReference>
<dbReference type="Gene3D" id="3.40.50.300">
    <property type="entry name" value="P-loop containing nucleotide triphosphate hydrolases"/>
    <property type="match status" value="1"/>
</dbReference>
<dbReference type="SUPFAM" id="SSF52058">
    <property type="entry name" value="L domain-like"/>
    <property type="match status" value="1"/>
</dbReference>
<dbReference type="Proteomes" id="UP000824890">
    <property type="component" value="Unassembled WGS sequence"/>
</dbReference>
<keyword evidence="13 17" id="KW-1133">Transmembrane helix</keyword>
<keyword evidence="14 17" id="KW-0472">Membrane</keyword>
<reference evidence="20 21" key="1">
    <citation type="submission" date="2021-05" db="EMBL/GenBank/DDBJ databases">
        <title>Genome Assembly of Synthetic Allotetraploid Brassica napus Reveals Homoeologous Exchanges between Subgenomes.</title>
        <authorList>
            <person name="Davis J.T."/>
        </authorList>
    </citation>
    <scope>NUCLEOTIDE SEQUENCE [LARGE SCALE GENOMIC DNA]</scope>
    <source>
        <strain evidence="21">cv. Da-Ae</strain>
        <tissue evidence="20">Seedling</tissue>
    </source>
</reference>
<evidence type="ECO:0000256" key="6">
    <source>
        <dbReference type="ARBA" id="ARBA00022679"/>
    </source>
</evidence>
<feature type="signal peptide" evidence="18">
    <location>
        <begin position="1"/>
        <end position="21"/>
    </location>
</feature>
<dbReference type="InterPro" id="IPR011009">
    <property type="entry name" value="Kinase-like_dom_sf"/>
</dbReference>
<keyword evidence="4" id="KW-0723">Serine/threonine-protein kinase</keyword>
<dbReference type="SUPFAM" id="SSF52540">
    <property type="entry name" value="P-loop containing nucleoside triphosphate hydrolases"/>
    <property type="match status" value="1"/>
</dbReference>
<evidence type="ECO:0000256" key="18">
    <source>
        <dbReference type="SAM" id="SignalP"/>
    </source>
</evidence>
<keyword evidence="21" id="KW-1185">Reference proteome</keyword>
<evidence type="ECO:0000313" key="21">
    <source>
        <dbReference type="Proteomes" id="UP000824890"/>
    </source>
</evidence>
<evidence type="ECO:0000256" key="9">
    <source>
        <dbReference type="ARBA" id="ARBA00022737"/>
    </source>
</evidence>
<dbReference type="EMBL" id="JAGKQM010000018">
    <property type="protein sequence ID" value="KAH0864935.1"/>
    <property type="molecule type" value="Genomic_DNA"/>
</dbReference>
<evidence type="ECO:0000259" key="19">
    <source>
        <dbReference type="PROSITE" id="PS50011"/>
    </source>
</evidence>
<keyword evidence="12 16" id="KW-0067">ATP-binding</keyword>
<evidence type="ECO:0000256" key="3">
    <source>
        <dbReference type="ARBA" id="ARBA00012513"/>
    </source>
</evidence>
<dbReference type="PANTHER" id="PTHR45974:SF216">
    <property type="entry name" value="PROTEIN KINASE DOMAIN-CONTAINING PROTEIN"/>
    <property type="match status" value="1"/>
</dbReference>
<dbReference type="PANTHER" id="PTHR45974">
    <property type="entry name" value="RECEPTOR-LIKE PROTEIN 55"/>
    <property type="match status" value="1"/>
</dbReference>
<evidence type="ECO:0000256" key="17">
    <source>
        <dbReference type="SAM" id="Phobius"/>
    </source>
</evidence>
<dbReference type="Gene3D" id="3.30.200.20">
    <property type="entry name" value="Phosphorylase Kinase, domain 1"/>
    <property type="match status" value="1"/>
</dbReference>
<evidence type="ECO:0000256" key="14">
    <source>
        <dbReference type="ARBA" id="ARBA00023136"/>
    </source>
</evidence>
<dbReference type="Gene3D" id="3.80.10.10">
    <property type="entry name" value="Ribonuclease Inhibitor"/>
    <property type="match status" value="4"/>
</dbReference>
<proteinExistence type="inferred from homology"/>
<evidence type="ECO:0000256" key="8">
    <source>
        <dbReference type="ARBA" id="ARBA00022729"/>
    </source>
</evidence>
<evidence type="ECO:0000256" key="12">
    <source>
        <dbReference type="ARBA" id="ARBA00022840"/>
    </source>
</evidence>
<dbReference type="Pfam" id="PF07714">
    <property type="entry name" value="PK_Tyr_Ser-Thr"/>
    <property type="match status" value="1"/>
</dbReference>
<dbReference type="InterPro" id="IPR017441">
    <property type="entry name" value="Protein_kinase_ATP_BS"/>
</dbReference>
<feature type="domain" description="Protein kinase" evidence="19">
    <location>
        <begin position="839"/>
        <end position="966"/>
    </location>
</feature>
<keyword evidence="5" id="KW-0433">Leucine-rich repeat</keyword>
<dbReference type="PROSITE" id="PS50011">
    <property type="entry name" value="PROTEIN_KINASE_DOM"/>
    <property type="match status" value="1"/>
</dbReference>
<evidence type="ECO:0000256" key="15">
    <source>
        <dbReference type="ARBA" id="ARBA00023180"/>
    </source>
</evidence>
<evidence type="ECO:0000256" key="10">
    <source>
        <dbReference type="ARBA" id="ARBA00022741"/>
    </source>
</evidence>
<dbReference type="Pfam" id="PF08263">
    <property type="entry name" value="LRRNT_2"/>
    <property type="match status" value="1"/>
</dbReference>
<dbReference type="SMART" id="SM00219">
    <property type="entry name" value="TyrKc"/>
    <property type="match status" value="1"/>
</dbReference>
<organism evidence="20 21">
    <name type="scientific">Brassica napus</name>
    <name type="common">Rape</name>
    <dbReference type="NCBI Taxonomy" id="3708"/>
    <lineage>
        <taxon>Eukaryota</taxon>
        <taxon>Viridiplantae</taxon>
        <taxon>Streptophyta</taxon>
        <taxon>Embryophyta</taxon>
        <taxon>Tracheophyta</taxon>
        <taxon>Spermatophyta</taxon>
        <taxon>Magnoliopsida</taxon>
        <taxon>eudicotyledons</taxon>
        <taxon>Gunneridae</taxon>
        <taxon>Pentapetalae</taxon>
        <taxon>rosids</taxon>
        <taxon>malvids</taxon>
        <taxon>Brassicales</taxon>
        <taxon>Brassicaceae</taxon>
        <taxon>Brassiceae</taxon>
        <taxon>Brassica</taxon>
    </lineage>
</organism>
<keyword evidence="15" id="KW-0325">Glycoprotein</keyword>
<evidence type="ECO:0000256" key="16">
    <source>
        <dbReference type="PROSITE-ProRule" id="PRU10141"/>
    </source>
</evidence>
<dbReference type="EC" id="2.7.11.1" evidence="3"/>
<keyword evidence="8 18" id="KW-0732">Signal</keyword>
<evidence type="ECO:0000256" key="13">
    <source>
        <dbReference type="ARBA" id="ARBA00022989"/>
    </source>
</evidence>
<dbReference type="Pfam" id="PF00560">
    <property type="entry name" value="LRR_1"/>
    <property type="match status" value="3"/>
</dbReference>
<dbReference type="InterPro" id="IPR001611">
    <property type="entry name" value="Leu-rich_rpt"/>
</dbReference>
<dbReference type="InterPro" id="IPR020635">
    <property type="entry name" value="Tyr_kinase_cat_dom"/>
</dbReference>
<dbReference type="Pfam" id="PF13855">
    <property type="entry name" value="LRR_8"/>
    <property type="match status" value="1"/>
</dbReference>
<dbReference type="InterPro" id="IPR001806">
    <property type="entry name" value="Small_GTPase"/>
</dbReference>
<comment type="subcellular location">
    <subcellularLocation>
        <location evidence="1">Membrane</location>
    </subcellularLocation>
</comment>
<dbReference type="InterPro" id="IPR027417">
    <property type="entry name" value="P-loop_NTPase"/>
</dbReference>
<keyword evidence="10 16" id="KW-0547">Nucleotide-binding</keyword>
<name>A0ABQ7Y9P5_BRANA</name>
<feature type="chain" id="PRO_5046614999" description="non-specific serine/threonine protein kinase" evidence="18">
    <location>
        <begin position="22"/>
        <end position="966"/>
    </location>
</feature>
<evidence type="ECO:0000256" key="11">
    <source>
        <dbReference type="ARBA" id="ARBA00022777"/>
    </source>
</evidence>
<evidence type="ECO:0000256" key="1">
    <source>
        <dbReference type="ARBA" id="ARBA00004370"/>
    </source>
</evidence>
<evidence type="ECO:0000313" key="20">
    <source>
        <dbReference type="EMBL" id="KAH0864935.1"/>
    </source>
</evidence>
<dbReference type="SUPFAM" id="SSF56112">
    <property type="entry name" value="Protein kinase-like (PK-like)"/>
    <property type="match status" value="1"/>
</dbReference>
<evidence type="ECO:0000256" key="2">
    <source>
        <dbReference type="ARBA" id="ARBA00008171"/>
    </source>
</evidence>
<comment type="similarity">
    <text evidence="2">Belongs to the protein kinase superfamily. TKL Ser/Thr protein kinase family. ROCO subfamily.</text>
</comment>